<evidence type="ECO:0000259" key="8">
    <source>
        <dbReference type="Pfam" id="PF25780"/>
    </source>
</evidence>
<dbReference type="GO" id="GO:0006606">
    <property type="term" value="P:protein import into nucleus"/>
    <property type="evidence" value="ECO:0007669"/>
    <property type="project" value="InterPro"/>
</dbReference>
<evidence type="ECO:0000313" key="10">
    <source>
        <dbReference type="Proteomes" id="UP000019132"/>
    </source>
</evidence>
<dbReference type="SUPFAM" id="SSF48371">
    <property type="entry name" value="ARM repeat"/>
    <property type="match status" value="1"/>
</dbReference>
<sequence>MTDFLALVAALMSADNATRKQAEAAYATYKGEHPQELVLQLVQLLRTGQDAEARAFAPVLLRPLVEVKVGVYDKLDAHAQLALKAQLLEAVAVEPVAHIRRKIGHLIAEVASVSLKFGQQWPELLAAVSTLTTHADALMRETAFDLLAKLAEYVGELLAPHKQEFLTLFTNSLNDSSGEVQIASLKAASSFLLTLEAREELAAFAIIINPMLRIIEALLKAGDEATFREVLSVLVQVAELHPKFFRNNLDDVGRAMVFISSTQDLDADTRELAVEFLLSLAENAGGMEGEELVNDDEDDDFSIISDDAVAQLKSALAKLQAQLPAPVVQAAWSALSGEAQQALAQL</sequence>
<protein>
    <recommendedName>
        <fullName evidence="8">IPO4/5-like TPR repeats domain-containing protein</fullName>
    </recommendedName>
</protein>
<evidence type="ECO:0000256" key="6">
    <source>
        <dbReference type="ARBA" id="ARBA00022927"/>
    </source>
</evidence>
<organism evidence="9 10">
    <name type="scientific">Globisporangium ultimum (strain ATCC 200006 / CBS 805.95 / DAOM BR144)</name>
    <name type="common">Pythium ultimum</name>
    <dbReference type="NCBI Taxonomy" id="431595"/>
    <lineage>
        <taxon>Eukaryota</taxon>
        <taxon>Sar</taxon>
        <taxon>Stramenopiles</taxon>
        <taxon>Oomycota</taxon>
        <taxon>Peronosporomycetes</taxon>
        <taxon>Pythiales</taxon>
        <taxon>Pythiaceae</taxon>
        <taxon>Globisporangium</taxon>
    </lineage>
</organism>
<reference evidence="10" key="1">
    <citation type="journal article" date="2010" name="Genome Biol.">
        <title>Genome sequence of the necrotrophic plant pathogen Pythium ultimum reveals original pathogenicity mechanisms and effector repertoire.</title>
        <authorList>
            <person name="Levesque C.A."/>
            <person name="Brouwer H."/>
            <person name="Cano L."/>
            <person name="Hamilton J.P."/>
            <person name="Holt C."/>
            <person name="Huitema E."/>
            <person name="Raffaele S."/>
            <person name="Robideau G.P."/>
            <person name="Thines M."/>
            <person name="Win J."/>
            <person name="Zerillo M.M."/>
            <person name="Beakes G.W."/>
            <person name="Boore J.L."/>
            <person name="Busam D."/>
            <person name="Dumas B."/>
            <person name="Ferriera S."/>
            <person name="Fuerstenberg S.I."/>
            <person name="Gachon C.M."/>
            <person name="Gaulin E."/>
            <person name="Govers F."/>
            <person name="Grenville-Briggs L."/>
            <person name="Horner N."/>
            <person name="Hostetler J."/>
            <person name="Jiang R.H."/>
            <person name="Johnson J."/>
            <person name="Krajaejun T."/>
            <person name="Lin H."/>
            <person name="Meijer H.J."/>
            <person name="Moore B."/>
            <person name="Morris P."/>
            <person name="Phuntmart V."/>
            <person name="Puiu D."/>
            <person name="Shetty J."/>
            <person name="Stajich J.E."/>
            <person name="Tripathy S."/>
            <person name="Wawra S."/>
            <person name="van West P."/>
            <person name="Whitty B.R."/>
            <person name="Coutinho P.M."/>
            <person name="Henrissat B."/>
            <person name="Martin F."/>
            <person name="Thomas P.D."/>
            <person name="Tyler B.M."/>
            <person name="De Vries R.P."/>
            <person name="Kamoun S."/>
            <person name="Yandell M."/>
            <person name="Tisserat N."/>
            <person name="Buell C.R."/>
        </authorList>
    </citation>
    <scope>NUCLEOTIDE SEQUENCE</scope>
    <source>
        <strain evidence="10">DAOM:BR144</strain>
    </source>
</reference>
<keyword evidence="4" id="KW-0963">Cytoplasm</keyword>
<dbReference type="HOGENOM" id="CLU_802881_0_0_1"/>
<evidence type="ECO:0000256" key="7">
    <source>
        <dbReference type="ARBA" id="ARBA00023242"/>
    </source>
</evidence>
<evidence type="ECO:0000256" key="5">
    <source>
        <dbReference type="ARBA" id="ARBA00022737"/>
    </source>
</evidence>
<dbReference type="InterPro" id="IPR016024">
    <property type="entry name" value="ARM-type_fold"/>
</dbReference>
<dbReference type="PANTHER" id="PTHR10527">
    <property type="entry name" value="IMPORTIN BETA"/>
    <property type="match status" value="1"/>
</dbReference>
<dbReference type="OMA" id="YMNDMVL"/>
<name>K3W6M1_GLOUD</name>
<evidence type="ECO:0000313" key="9">
    <source>
        <dbReference type="EnsemblProtists" id="PYU1_T000612"/>
    </source>
</evidence>
<feature type="domain" description="IPO4/5-like TPR repeats" evidence="8">
    <location>
        <begin position="97"/>
        <end position="252"/>
    </location>
</feature>
<evidence type="ECO:0000256" key="2">
    <source>
        <dbReference type="ARBA" id="ARBA00004496"/>
    </source>
</evidence>
<keyword evidence="3" id="KW-0813">Transport</keyword>
<dbReference type="STRING" id="431595.K3W6M1"/>
<reference evidence="10" key="2">
    <citation type="submission" date="2010-04" db="EMBL/GenBank/DDBJ databases">
        <authorList>
            <person name="Buell R."/>
            <person name="Hamilton J."/>
            <person name="Hostetler J."/>
        </authorList>
    </citation>
    <scope>NUCLEOTIDE SEQUENCE [LARGE SCALE GENOMIC DNA]</scope>
    <source>
        <strain evidence="10">DAOM:BR144</strain>
    </source>
</reference>
<keyword evidence="7" id="KW-0539">Nucleus</keyword>
<dbReference type="eggNOG" id="KOG2171">
    <property type="taxonomic scope" value="Eukaryota"/>
</dbReference>
<dbReference type="EMBL" id="GL376620">
    <property type="status" value="NOT_ANNOTATED_CDS"/>
    <property type="molecule type" value="Genomic_DNA"/>
</dbReference>
<proteinExistence type="predicted"/>
<evidence type="ECO:0000256" key="4">
    <source>
        <dbReference type="ARBA" id="ARBA00022490"/>
    </source>
</evidence>
<evidence type="ECO:0000256" key="1">
    <source>
        <dbReference type="ARBA" id="ARBA00004123"/>
    </source>
</evidence>
<dbReference type="Pfam" id="PF25780">
    <property type="entry name" value="TPR_IPO5"/>
    <property type="match status" value="1"/>
</dbReference>
<accession>K3W6M1</accession>
<evidence type="ECO:0000256" key="3">
    <source>
        <dbReference type="ARBA" id="ARBA00022448"/>
    </source>
</evidence>
<keyword evidence="6" id="KW-0653">Protein transport</keyword>
<dbReference type="InterPro" id="IPR057672">
    <property type="entry name" value="TPR_IPO4/5"/>
</dbReference>
<comment type="subcellular location">
    <subcellularLocation>
        <location evidence="2">Cytoplasm</location>
    </subcellularLocation>
    <subcellularLocation>
        <location evidence="1">Nucleus</location>
    </subcellularLocation>
</comment>
<keyword evidence="10" id="KW-1185">Reference proteome</keyword>
<dbReference type="Gene3D" id="1.25.10.10">
    <property type="entry name" value="Leucine-rich Repeat Variant"/>
    <property type="match status" value="1"/>
</dbReference>
<dbReference type="InterPro" id="IPR011989">
    <property type="entry name" value="ARM-like"/>
</dbReference>
<keyword evidence="5" id="KW-0677">Repeat</keyword>
<dbReference type="VEuPathDB" id="FungiDB:PYU1_G000612"/>
<dbReference type="AlphaFoldDB" id="K3W6M1"/>
<reference evidence="9" key="3">
    <citation type="submission" date="2015-02" db="UniProtKB">
        <authorList>
            <consortium name="EnsemblProtists"/>
        </authorList>
    </citation>
    <scope>IDENTIFICATION</scope>
    <source>
        <strain evidence="9">DAOM BR144</strain>
    </source>
</reference>
<dbReference type="Proteomes" id="UP000019132">
    <property type="component" value="Unassembled WGS sequence"/>
</dbReference>
<dbReference type="InterPro" id="IPR040122">
    <property type="entry name" value="Importin_beta"/>
</dbReference>
<dbReference type="GO" id="GO:0005737">
    <property type="term" value="C:cytoplasm"/>
    <property type="evidence" value="ECO:0007669"/>
    <property type="project" value="UniProtKB-SubCell"/>
</dbReference>
<dbReference type="EnsemblProtists" id="PYU1_T000612">
    <property type="protein sequence ID" value="PYU1_T000612"/>
    <property type="gene ID" value="PYU1_G000612"/>
</dbReference>
<dbReference type="InParanoid" id="K3W6M1"/>